<proteinExistence type="predicted"/>
<dbReference type="AlphaFoldDB" id="A0A6C0J3Y2"/>
<accession>A0A6C0J3Y2</accession>
<organism evidence="1">
    <name type="scientific">viral metagenome</name>
    <dbReference type="NCBI Taxonomy" id="1070528"/>
    <lineage>
        <taxon>unclassified sequences</taxon>
        <taxon>metagenomes</taxon>
        <taxon>organismal metagenomes</taxon>
    </lineage>
</organism>
<name>A0A6C0J3Y2_9ZZZZ</name>
<dbReference type="EMBL" id="MN740294">
    <property type="protein sequence ID" value="QHT98667.1"/>
    <property type="molecule type" value="Genomic_DNA"/>
</dbReference>
<protein>
    <submittedName>
        <fullName evidence="1">Uncharacterized protein</fullName>
    </submittedName>
</protein>
<reference evidence="1" key="1">
    <citation type="journal article" date="2020" name="Nature">
        <title>Giant virus diversity and host interactions through global metagenomics.</title>
        <authorList>
            <person name="Schulz F."/>
            <person name="Roux S."/>
            <person name="Paez-Espino D."/>
            <person name="Jungbluth S."/>
            <person name="Walsh D.A."/>
            <person name="Denef V.J."/>
            <person name="McMahon K.D."/>
            <person name="Konstantinidis K.T."/>
            <person name="Eloe-Fadrosh E.A."/>
            <person name="Kyrpides N.C."/>
            <person name="Woyke T."/>
        </authorList>
    </citation>
    <scope>NUCLEOTIDE SEQUENCE</scope>
    <source>
        <strain evidence="1">GVMAG-M-3300025676-16</strain>
    </source>
</reference>
<sequence>MFVNADNMWEAFYDAEDGTSEIEVCGYLANKELEDQVSHCWDFPRQITDDLYTTDGELTPVVCGVAGRGDGGRANCSYEEPYGSIIWHTHPLNSKPYPSPEDIIKGLKPRDDPLEIKDNLLICRWGIWEWSAGNKQVWDSRKKNEYKEFIKEKGHELAEDAYSDVPENSLGKRRVDLNKTIHSSILEFIYDLDEYFTEFKFQIQFTSWNDARPYYYLNFGGGGGGAGYCSIQ</sequence>
<evidence type="ECO:0000313" key="1">
    <source>
        <dbReference type="EMBL" id="QHT98667.1"/>
    </source>
</evidence>